<dbReference type="InterPro" id="IPR016036">
    <property type="entry name" value="Malonyl_transacylase_ACP-bd"/>
</dbReference>
<feature type="region of interest" description="Disordered" evidence="8">
    <location>
        <begin position="1634"/>
        <end position="1656"/>
    </location>
</feature>
<keyword evidence="7 11" id="KW-0012">Acyltransferase</keyword>
<dbReference type="Pfam" id="PF08990">
    <property type="entry name" value="Docking"/>
    <property type="match status" value="1"/>
</dbReference>
<dbReference type="InterPro" id="IPR001227">
    <property type="entry name" value="Ac_transferase_dom_sf"/>
</dbReference>
<dbReference type="Gene3D" id="3.30.70.3290">
    <property type="match status" value="1"/>
</dbReference>
<dbReference type="NCBIfam" id="NF045894">
    <property type="entry name" value="PKS_plus_SDR"/>
    <property type="match status" value="1"/>
</dbReference>
<dbReference type="Pfam" id="PF16197">
    <property type="entry name" value="KAsynt_C_assoc"/>
    <property type="match status" value="1"/>
</dbReference>
<keyword evidence="2" id="KW-0596">Phosphopantetheine</keyword>
<dbReference type="CDD" id="cd00833">
    <property type="entry name" value="PKS"/>
    <property type="match status" value="1"/>
</dbReference>
<comment type="caution">
    <text evidence="11">The sequence shown here is derived from an EMBL/GenBank/DDBJ whole genome shotgun (WGS) entry which is preliminary data.</text>
</comment>
<dbReference type="SUPFAM" id="SSF52151">
    <property type="entry name" value="FabD/lysophospholipase-like"/>
    <property type="match status" value="1"/>
</dbReference>
<dbReference type="GO" id="GO:0006633">
    <property type="term" value="P:fatty acid biosynthetic process"/>
    <property type="evidence" value="ECO:0007669"/>
    <property type="project" value="InterPro"/>
</dbReference>
<dbReference type="InterPro" id="IPR016039">
    <property type="entry name" value="Thiolase-like"/>
</dbReference>
<dbReference type="SUPFAM" id="SSF53901">
    <property type="entry name" value="Thiolase-like"/>
    <property type="match status" value="1"/>
</dbReference>
<dbReference type="EMBL" id="QOIM01000050">
    <property type="protein sequence ID" value="RCG13607.1"/>
    <property type="molecule type" value="Genomic_DNA"/>
</dbReference>
<sequence length="1656" mass="173197">MDVTDQDKLVDYLKWVTGDLHRTRQRLEELQEADREPIAIVAASCRYPGGVRSPEGLWRLVSEGTDAVSEFPTDRDWPLDQLYDPDPERTGTSYSREGGFLHDAAYFDAHFFGISPREATAIDPQQRLLLETAWEAIERAGVVPASLRGSATGVFMGVMYDDYASRMYPRPPAGFEGYLGNGSAGSVASGRISYTLGLEGPAVTVDTACSSSLVALHLACQAIRRGECGAALAGGVTVMATPGVFVEFSRQRGLAPDGRCKSFAAAADGAGWAEGAGVVLLERLSTAREQGHPVLAVIRGGAVNQDGASNGLTAPNGPSQQRLIRQALADARLTVTDVDAVEAHGTGTTLGDPIEAQALLATYGRSRPADRPLWLGSVKSNIGHTQAAAGVAGVIKMVEAMRHGVLPRTLHVDEPTPHVDWSTGAVRLLTETTDWPQTGRPRRAAISSFGISGTNAHLILEAAPAPPKDSAAEPECDGSESGDATILSTPSTARTAGGPSTPSDANTVGAPSVARTASTAASEDGPVAWAVSARDEQALRSQAEQLRHRVLADPALDPADAARALATSRTHFDRRAVVIGEDRTALLRGLEALSRGEPDPSLVVDTVRAGGASAFLFSGQGSQRPGAGRELYEAFPVYAEAYDEVCDLLGPELEHPLRDVAFADPAEPRAELLDTTLYTQTSLFALQTAQFRLAESFGVAPDLVAGHSLGEITAAHVAGVLSLPDACTLVAARGRLMAERGRPGGAMVSVRAAEDDVRASLVDYEGRVAVAAVNGPRATVISGDEDAVAELAALWKGRGHRTRALKVSHAFHSPHMEGMLDGFRAVARTLSYSPARVPVVTGVTGRVATDEELGSPEHWAGHVHRTVRFADCVRTLHERGVTRYLELGPDATLAPLAGDCVPDDGAEPVTVSLLRARRSERRTLLTALGRLHASGHRVDWARVFVASSGTHVELPTYPFQRQRHWLEQPAAEHTNRTEDVFWQAVETTDLDRLSAALGLTSEQRASLRTVLPNLSAWRRRDTWGYRTRWTRLAMEAPPAPLRDSWLLLVPEEASGDPLVAAADAALREAGAQPVQVPVGPLRGSGPDGRAESLSGALRRCTGTGTSPVAGALWLAALEAGPGATPEARPPAEHGAGPHTKRDAGPDAMSDAGTARQHGERDRTALIARAMEDAGVRAPLWIATRGAVPVPCGDPSAAPSQARAWAAGRALAVERPGLWGGAVDLPLALTEGGGRLLSAVLGGGSGEDQVAVRDTGAHAPRLTRTGLSDAPPSRSWQPRGSVLVTGADTVLGTAAARWLAAHGAAHLLLAGTAEESSTEVKGLTTALDELGVTWRYATARATEREALARLLEPADGGHEPLTGVVDAESAEAAEAAVRTLEELTADAQLDAFAVLRSAPGLGIFGQGEEAPTDAVPPGPAVFGHALVEAAMRRRRARGLPALLVSWGPYATVPPAATVPDGAAGAGTDSGDALALVGLGTTVPDLAMDVLAHAAHQDDEPLLTVAEVDWERFVSPTAGAKVDPLLREVAGTQAAPDGTPPDSLLLRRLRETPEDERPGVLLEEIRTRTAAVLGLAAEALGADANLFDLGLSSMSALELSSVLRQAGLALTPAAVFDHPTPHALAHHLSAELAAIGPSPAADPAADTTGPHGGPLTGS</sequence>
<dbReference type="PANTHER" id="PTHR43775">
    <property type="entry name" value="FATTY ACID SYNTHASE"/>
    <property type="match status" value="1"/>
</dbReference>
<dbReference type="Pfam" id="PF00698">
    <property type="entry name" value="Acyl_transf_1"/>
    <property type="match status" value="1"/>
</dbReference>
<dbReference type="InterPro" id="IPR050091">
    <property type="entry name" value="PKS_NRPS_Biosynth_Enz"/>
</dbReference>
<proteinExistence type="predicted"/>
<dbReference type="Pfam" id="PF08659">
    <property type="entry name" value="KR"/>
    <property type="match status" value="1"/>
</dbReference>
<dbReference type="Pfam" id="PF00550">
    <property type="entry name" value="PP-binding"/>
    <property type="match status" value="1"/>
</dbReference>
<dbReference type="Gene3D" id="3.40.366.10">
    <property type="entry name" value="Malonyl-Coenzyme A Acyl Carrier Protein, domain 2"/>
    <property type="match status" value="1"/>
</dbReference>
<dbReference type="RefSeq" id="WP_114019184.1">
    <property type="nucleotide sequence ID" value="NZ_QOIM01000050.1"/>
</dbReference>
<dbReference type="InterPro" id="IPR015083">
    <property type="entry name" value="NorB/c/GfsB-D-like_docking"/>
</dbReference>
<comment type="cofactor">
    <cofactor evidence="1">
        <name>pantetheine 4'-phosphate</name>
        <dbReference type="ChEBI" id="CHEBI:47942"/>
    </cofactor>
</comment>
<keyword evidence="5" id="KW-0045">Antibiotic biosynthesis</keyword>
<dbReference type="Pfam" id="PF00109">
    <property type="entry name" value="ketoacyl-synt"/>
    <property type="match status" value="1"/>
</dbReference>
<evidence type="ECO:0000313" key="12">
    <source>
        <dbReference type="Proteomes" id="UP000253507"/>
    </source>
</evidence>
<dbReference type="Gene3D" id="3.40.50.720">
    <property type="entry name" value="NAD(P)-binding Rossmann-like Domain"/>
    <property type="match status" value="1"/>
</dbReference>
<dbReference type="SMART" id="SM00822">
    <property type="entry name" value="PKS_KR"/>
    <property type="match status" value="1"/>
</dbReference>
<feature type="compositionally biased region" description="Low complexity" evidence="8">
    <location>
        <begin position="1634"/>
        <end position="1647"/>
    </location>
</feature>
<dbReference type="GO" id="GO:0004315">
    <property type="term" value="F:3-oxoacyl-[acyl-carrier-protein] synthase activity"/>
    <property type="evidence" value="ECO:0007669"/>
    <property type="project" value="InterPro"/>
</dbReference>
<evidence type="ECO:0000256" key="6">
    <source>
        <dbReference type="ARBA" id="ARBA00023268"/>
    </source>
</evidence>
<protein>
    <submittedName>
        <fullName evidence="11">Acyltransferase domain-containing protein</fullName>
    </submittedName>
</protein>
<dbReference type="PROSITE" id="PS50075">
    <property type="entry name" value="CARRIER"/>
    <property type="match status" value="1"/>
</dbReference>
<dbReference type="InterPro" id="IPR020806">
    <property type="entry name" value="PKS_PP-bd"/>
</dbReference>
<dbReference type="SMART" id="SM00823">
    <property type="entry name" value="PKS_PP"/>
    <property type="match status" value="1"/>
</dbReference>
<feature type="region of interest" description="Disordered" evidence="8">
    <location>
        <begin position="1256"/>
        <end position="1279"/>
    </location>
</feature>
<gene>
    <name evidence="11" type="ORF">DQ392_31815</name>
</gene>
<dbReference type="GO" id="GO:0004312">
    <property type="term" value="F:fatty acid synthase activity"/>
    <property type="evidence" value="ECO:0007669"/>
    <property type="project" value="TreeGrafter"/>
</dbReference>
<keyword evidence="4 11" id="KW-0808">Transferase</keyword>
<evidence type="ECO:0000256" key="7">
    <source>
        <dbReference type="ARBA" id="ARBA00023315"/>
    </source>
</evidence>
<evidence type="ECO:0000256" key="2">
    <source>
        <dbReference type="ARBA" id="ARBA00022450"/>
    </source>
</evidence>
<dbReference type="InterPro" id="IPR057326">
    <property type="entry name" value="KR_dom"/>
</dbReference>
<keyword evidence="3" id="KW-0597">Phosphoprotein</keyword>
<accession>A0A367E8A3</accession>
<feature type="region of interest" description="Disordered" evidence="8">
    <location>
        <begin position="465"/>
        <end position="523"/>
    </location>
</feature>
<reference evidence="11 12" key="1">
    <citation type="submission" date="2018-06" db="EMBL/GenBank/DDBJ databases">
        <title>Streptomyces reniochalinae sp. nov. and Streptomyces diacarnus sp. nov. from marine sponges.</title>
        <authorList>
            <person name="Li L."/>
        </authorList>
    </citation>
    <scope>NUCLEOTIDE SEQUENCE [LARGE SCALE GENOMIC DNA]</scope>
    <source>
        <strain evidence="11 12">LHW50302</strain>
    </source>
</reference>
<dbReference type="InterPro" id="IPR036291">
    <property type="entry name" value="NAD(P)-bd_dom_sf"/>
</dbReference>
<keyword evidence="12" id="KW-1185">Reference proteome</keyword>
<dbReference type="InterPro" id="IPR032821">
    <property type="entry name" value="PKS_assoc"/>
</dbReference>
<evidence type="ECO:0000259" key="9">
    <source>
        <dbReference type="PROSITE" id="PS50075"/>
    </source>
</evidence>
<dbReference type="SUPFAM" id="SSF51735">
    <property type="entry name" value="NAD(P)-binding Rossmann-fold domains"/>
    <property type="match status" value="2"/>
</dbReference>
<dbReference type="PANTHER" id="PTHR43775:SF51">
    <property type="entry name" value="INACTIVE PHENOLPHTHIOCEROL SYNTHESIS POLYKETIDE SYNTHASE TYPE I PKS1-RELATED"/>
    <property type="match status" value="1"/>
</dbReference>
<dbReference type="InterPro" id="IPR009081">
    <property type="entry name" value="PP-bd_ACP"/>
</dbReference>
<organism evidence="11 12">
    <name type="scientific">Streptomyces reniochalinae</name>
    <dbReference type="NCBI Taxonomy" id="2250578"/>
    <lineage>
        <taxon>Bacteria</taxon>
        <taxon>Bacillati</taxon>
        <taxon>Actinomycetota</taxon>
        <taxon>Actinomycetes</taxon>
        <taxon>Kitasatosporales</taxon>
        <taxon>Streptomycetaceae</taxon>
        <taxon>Streptomyces</taxon>
    </lineage>
</organism>
<dbReference type="GO" id="GO:0031177">
    <property type="term" value="F:phosphopantetheine binding"/>
    <property type="evidence" value="ECO:0007669"/>
    <property type="project" value="InterPro"/>
</dbReference>
<dbReference type="SUPFAM" id="SSF55048">
    <property type="entry name" value="Probable ACP-binding domain of malonyl-CoA ACP transacylase"/>
    <property type="match status" value="1"/>
</dbReference>
<dbReference type="OrthoDB" id="9778690at2"/>
<dbReference type="PROSITE" id="PS52004">
    <property type="entry name" value="KS3_2"/>
    <property type="match status" value="1"/>
</dbReference>
<dbReference type="Pfam" id="PF22621">
    <property type="entry name" value="CurL-like_PKS_C"/>
    <property type="match status" value="1"/>
</dbReference>
<evidence type="ECO:0000256" key="1">
    <source>
        <dbReference type="ARBA" id="ARBA00001957"/>
    </source>
</evidence>
<dbReference type="InterPro" id="IPR014043">
    <property type="entry name" value="Acyl_transferase_dom"/>
</dbReference>
<dbReference type="SMART" id="SM00825">
    <property type="entry name" value="PKS_KS"/>
    <property type="match status" value="1"/>
</dbReference>
<feature type="domain" description="Carrier" evidence="9">
    <location>
        <begin position="1554"/>
        <end position="1630"/>
    </location>
</feature>
<dbReference type="InterPro" id="IPR018201">
    <property type="entry name" value="Ketoacyl_synth_AS"/>
</dbReference>
<evidence type="ECO:0000313" key="11">
    <source>
        <dbReference type="EMBL" id="RCG13607.1"/>
    </source>
</evidence>
<feature type="domain" description="Ketosynthase family 3 (KS3)" evidence="10">
    <location>
        <begin position="35"/>
        <end position="462"/>
    </location>
</feature>
<dbReference type="Pfam" id="PF18369">
    <property type="entry name" value="PKS_DE"/>
    <property type="match status" value="1"/>
</dbReference>
<dbReference type="Pfam" id="PF02801">
    <property type="entry name" value="Ketoacyl-synt_C"/>
    <property type="match status" value="1"/>
</dbReference>
<dbReference type="SMART" id="SM01294">
    <property type="entry name" value="PKS_PP_betabranch"/>
    <property type="match status" value="1"/>
</dbReference>
<dbReference type="FunFam" id="3.40.47.10:FF:000019">
    <property type="entry name" value="Polyketide synthase type I"/>
    <property type="match status" value="1"/>
</dbReference>
<dbReference type="InterPro" id="IPR014030">
    <property type="entry name" value="Ketoacyl_synth_N"/>
</dbReference>
<evidence type="ECO:0000256" key="3">
    <source>
        <dbReference type="ARBA" id="ARBA00022553"/>
    </source>
</evidence>
<dbReference type="PROSITE" id="PS00606">
    <property type="entry name" value="KS3_1"/>
    <property type="match status" value="1"/>
</dbReference>
<keyword evidence="6" id="KW-0511">Multifunctional enzyme</keyword>
<dbReference type="Gene3D" id="3.40.47.10">
    <property type="match status" value="1"/>
</dbReference>
<dbReference type="InterPro" id="IPR013968">
    <property type="entry name" value="PKS_KR"/>
</dbReference>
<dbReference type="Proteomes" id="UP000253507">
    <property type="component" value="Unassembled WGS sequence"/>
</dbReference>
<evidence type="ECO:0000256" key="4">
    <source>
        <dbReference type="ARBA" id="ARBA00022679"/>
    </source>
</evidence>
<dbReference type="Gene3D" id="6.10.140.1830">
    <property type="match status" value="1"/>
</dbReference>
<dbReference type="InterPro" id="IPR041618">
    <property type="entry name" value="PKS_DE"/>
</dbReference>
<dbReference type="InterPro" id="IPR014031">
    <property type="entry name" value="Ketoacyl_synth_C"/>
</dbReference>
<dbReference type="InterPro" id="IPR036736">
    <property type="entry name" value="ACP-like_sf"/>
</dbReference>
<dbReference type="SMART" id="SM00827">
    <property type="entry name" value="PKS_AT"/>
    <property type="match status" value="1"/>
</dbReference>
<dbReference type="InterPro" id="IPR016035">
    <property type="entry name" value="Acyl_Trfase/lysoPLipase"/>
</dbReference>
<feature type="compositionally biased region" description="Polar residues" evidence="8">
    <location>
        <begin position="486"/>
        <end position="506"/>
    </location>
</feature>
<name>A0A367E8A3_9ACTN</name>
<dbReference type="InterPro" id="IPR020841">
    <property type="entry name" value="PKS_Beta-ketoAc_synthase_dom"/>
</dbReference>
<evidence type="ECO:0000259" key="10">
    <source>
        <dbReference type="PROSITE" id="PS52004"/>
    </source>
</evidence>
<dbReference type="Gene3D" id="1.10.1200.10">
    <property type="entry name" value="ACP-like"/>
    <property type="match status" value="1"/>
</dbReference>
<evidence type="ECO:0000256" key="5">
    <source>
        <dbReference type="ARBA" id="ARBA00023194"/>
    </source>
</evidence>
<feature type="region of interest" description="Disordered" evidence="8">
    <location>
        <begin position="1121"/>
        <end position="1160"/>
    </location>
</feature>
<dbReference type="GO" id="GO:0033068">
    <property type="term" value="P:macrolide biosynthetic process"/>
    <property type="evidence" value="ECO:0007669"/>
    <property type="project" value="UniProtKB-ARBA"/>
</dbReference>
<dbReference type="CDD" id="cd08952">
    <property type="entry name" value="KR_1_SDR_x"/>
    <property type="match status" value="1"/>
</dbReference>
<evidence type="ECO:0000256" key="8">
    <source>
        <dbReference type="SAM" id="MobiDB-lite"/>
    </source>
</evidence>
<dbReference type="SUPFAM" id="SSF47336">
    <property type="entry name" value="ACP-like"/>
    <property type="match status" value="1"/>
</dbReference>